<organism evidence="2 3">
    <name type="scientific">Gigaspora margarita</name>
    <dbReference type="NCBI Taxonomy" id="4874"/>
    <lineage>
        <taxon>Eukaryota</taxon>
        <taxon>Fungi</taxon>
        <taxon>Fungi incertae sedis</taxon>
        <taxon>Mucoromycota</taxon>
        <taxon>Glomeromycotina</taxon>
        <taxon>Glomeromycetes</taxon>
        <taxon>Diversisporales</taxon>
        <taxon>Gigasporaceae</taxon>
        <taxon>Gigaspora</taxon>
    </lineage>
</organism>
<dbReference type="EMBL" id="WTPW01000124">
    <property type="protein sequence ID" value="KAF0544552.1"/>
    <property type="molecule type" value="Genomic_DNA"/>
</dbReference>
<dbReference type="Proteomes" id="UP000439903">
    <property type="component" value="Unassembled WGS sequence"/>
</dbReference>
<accession>A0A8H4AYI6</accession>
<comment type="caution">
    <text evidence="2">The sequence shown here is derived from an EMBL/GenBank/DDBJ whole genome shotgun (WGS) entry which is preliminary data.</text>
</comment>
<proteinExistence type="predicted"/>
<evidence type="ECO:0000313" key="3">
    <source>
        <dbReference type="Proteomes" id="UP000439903"/>
    </source>
</evidence>
<dbReference type="InterPro" id="IPR000782">
    <property type="entry name" value="FAS1_domain"/>
</dbReference>
<evidence type="ECO:0000313" key="2">
    <source>
        <dbReference type="EMBL" id="KAF0544552.1"/>
    </source>
</evidence>
<keyword evidence="3" id="KW-1185">Reference proteome</keyword>
<evidence type="ECO:0000259" key="1">
    <source>
        <dbReference type="Pfam" id="PF02469"/>
    </source>
</evidence>
<dbReference type="AlphaFoldDB" id="A0A8H4AYI6"/>
<gene>
    <name evidence="2" type="ORF">F8M41_002697</name>
</gene>
<protein>
    <recommendedName>
        <fullName evidence="1">FAS1 domain-containing protein</fullName>
    </recommendedName>
</protein>
<feature type="domain" description="FAS1" evidence="1">
    <location>
        <begin position="7"/>
        <end position="89"/>
    </location>
</feature>
<name>A0A8H4AYI6_GIGMA</name>
<reference evidence="2 3" key="1">
    <citation type="journal article" date="2019" name="Environ. Microbiol.">
        <title>At the nexus of three kingdoms: the genome of the mycorrhizal fungus Gigaspora margarita provides insights into plant, endobacterial and fungal interactions.</title>
        <authorList>
            <person name="Venice F."/>
            <person name="Ghignone S."/>
            <person name="Salvioli di Fossalunga A."/>
            <person name="Amselem J."/>
            <person name="Novero M."/>
            <person name="Xianan X."/>
            <person name="Sedzielewska Toro K."/>
            <person name="Morin E."/>
            <person name="Lipzen A."/>
            <person name="Grigoriev I.V."/>
            <person name="Henrissat B."/>
            <person name="Martin F.M."/>
            <person name="Bonfante P."/>
        </authorList>
    </citation>
    <scope>NUCLEOTIDE SEQUENCE [LARGE SCALE GENOMIC DNA]</scope>
    <source>
        <strain evidence="2 3">BEG34</strain>
    </source>
</reference>
<dbReference type="OrthoDB" id="2476290at2759"/>
<sequence>MDFDNFTLIKNTGLLSNLESNKGITVFIPNNYSLVLNSGKSTYKKKLTESSYKKKRLDNHDADLTKKVKQILNFHLNSISKESNEINNCKEAYPKDSSERNNDQIDYSERTKEQLAEHMENPSALIYGEQLTDKSENRKATENLIDNSVLNELQTMKNTKNSESLKKAANLDLVELMRLIT</sequence>
<dbReference type="Pfam" id="PF02469">
    <property type="entry name" value="Fasciclin"/>
    <property type="match status" value="1"/>
</dbReference>